<dbReference type="AGR" id="WB:WBGene00005228"/>
<dbReference type="Pfam" id="PF10318">
    <property type="entry name" value="7TM_GPCR_Srh"/>
    <property type="match status" value="1"/>
</dbReference>
<accession>A0A0K3ART6</accession>
<feature type="transmembrane region" description="Helical" evidence="1">
    <location>
        <begin position="218"/>
        <end position="241"/>
    </location>
</feature>
<evidence type="ECO:0000313" key="2">
    <source>
        <dbReference type="EMBL" id="CTQ86741.1"/>
    </source>
</evidence>
<gene>
    <name evidence="2 4" type="primary">srh-2</name>
    <name evidence="4" type="ORF">C05E4.14</name>
    <name evidence="2" type="ORF">CELE_C05E4.14</name>
</gene>
<dbReference type="STRING" id="6239.C05E4.14e.1"/>
<dbReference type="InterPro" id="IPR019422">
    <property type="entry name" value="7TM_GPCR_serpentine_rcpt_Srh"/>
</dbReference>
<dbReference type="RefSeq" id="NP_001300042.1">
    <property type="nucleotide sequence ID" value="NM_001313113.1"/>
</dbReference>
<dbReference type="CTD" id="178584"/>
<keyword evidence="1" id="KW-1133">Transmembrane helix</keyword>
<dbReference type="PANTHER" id="PTHR47405:SF3">
    <property type="entry name" value="SERPENTINE RECEPTOR, CLASS H"/>
    <property type="match status" value="1"/>
</dbReference>
<keyword evidence="1" id="KW-0812">Transmembrane</keyword>
<evidence type="ECO:0000313" key="3">
    <source>
        <dbReference type="Proteomes" id="UP000001940"/>
    </source>
</evidence>
<dbReference type="InParanoid" id="A0A0K3ART6"/>
<feature type="transmembrane region" description="Helical" evidence="1">
    <location>
        <begin position="117"/>
        <end position="138"/>
    </location>
</feature>
<feature type="transmembrane region" description="Helical" evidence="1">
    <location>
        <begin position="262"/>
        <end position="286"/>
    </location>
</feature>
<evidence type="ECO:0000256" key="1">
    <source>
        <dbReference type="SAM" id="Phobius"/>
    </source>
</evidence>
<keyword evidence="1" id="KW-0472">Membrane</keyword>
<reference evidence="2 3" key="1">
    <citation type="journal article" date="1998" name="Science">
        <title>Genome sequence of the nematode C. elegans: a platform for investigating biology.</title>
        <authorList>
            <consortium name="The C. elegans sequencing consortium"/>
            <person name="Sulson J.E."/>
            <person name="Waterston R."/>
        </authorList>
    </citation>
    <scope>NUCLEOTIDE SEQUENCE [LARGE SCALE GENOMIC DNA]</scope>
    <source>
        <strain evidence="2 3">Bristol N2</strain>
    </source>
</reference>
<organism evidence="2 3">
    <name type="scientific">Caenorhabditis elegans</name>
    <dbReference type="NCBI Taxonomy" id="6239"/>
    <lineage>
        <taxon>Eukaryota</taxon>
        <taxon>Metazoa</taxon>
        <taxon>Ecdysozoa</taxon>
        <taxon>Nematoda</taxon>
        <taxon>Chromadorea</taxon>
        <taxon>Rhabditida</taxon>
        <taxon>Rhabditina</taxon>
        <taxon>Rhabditomorpha</taxon>
        <taxon>Rhabditoidea</taxon>
        <taxon>Rhabditidae</taxon>
        <taxon>Peloderinae</taxon>
        <taxon>Caenorhabditis</taxon>
    </lineage>
</organism>
<dbReference type="WormBase" id="C05E4.14e">
    <property type="protein sequence ID" value="CE50841"/>
    <property type="gene ID" value="WBGene00005228"/>
    <property type="gene designation" value="srh-2"/>
</dbReference>
<evidence type="ECO:0000313" key="4">
    <source>
        <dbReference type="WormBase" id="C05E4.14e"/>
    </source>
</evidence>
<dbReference type="AlphaFoldDB" id="A0A0K3ART6"/>
<keyword evidence="2" id="KW-0675">Receptor</keyword>
<feature type="transmembrane region" description="Helical" evidence="1">
    <location>
        <begin position="158"/>
        <end position="181"/>
    </location>
</feature>
<protein>
    <submittedName>
        <fullName evidence="2">Serpentine Receptor, class H</fullName>
    </submittedName>
</protein>
<dbReference type="Proteomes" id="UP000001940">
    <property type="component" value="Chromosome V"/>
</dbReference>
<keyword evidence="3" id="KW-1185">Reference proteome</keyword>
<proteinExistence type="predicted"/>
<dbReference type="ExpressionAtlas" id="A0A0K3ART6">
    <property type="expression patterns" value="baseline and differential"/>
</dbReference>
<dbReference type="Bgee" id="WBGene00005228">
    <property type="expression patterns" value="Expressed in adult organism and 2 other cell types or tissues"/>
</dbReference>
<name>A0A0K3ART6_CAEEL</name>
<feature type="transmembrane region" description="Helical" evidence="1">
    <location>
        <begin position="306"/>
        <end position="329"/>
    </location>
</feature>
<dbReference type="PANTHER" id="PTHR47405">
    <property type="entry name" value="SERPENTINE RECEPTOR, CLASS H-RELATED"/>
    <property type="match status" value="1"/>
</dbReference>
<dbReference type="EMBL" id="BX284605">
    <property type="protein sequence ID" value="CTQ86741.1"/>
    <property type="molecule type" value="Genomic_DNA"/>
</dbReference>
<sequence>MMETSYDRRALVLWFRRCSEAPNCGGAPAGKAVKTTQMDFYGNIVGVGTCDIALDFLKSSHFFEVLAKSPLALLHFHFCGKCGILMEIHTGATWKISTSFPFPLCSNGFLGEYGPECFLILVVILIYNGLACIFIFLYRMEVASKHTAPTMLYKITHFQTYLLYFLLVMLSGITVFMYPVLKEQLDYKQRLEMKVGPIPTFMLCDSCVFMIYDSPIFLIWFLVAYICIALAYIILFSSGIVTYKALKVSRASAAVRKIQKNIFMSLVVSTITHLGLLFIPLATFFMLSLLVPEWSKSSIVKYTSDFMVIMIQQHGAVSAVTMFLTNNLLRRTAKQLFYTEMS</sequence>
<dbReference type="GeneID" id="178584"/>